<dbReference type="AlphaFoldDB" id="W1XX49"/>
<dbReference type="GO" id="GO:0005840">
    <property type="term" value="C:ribosome"/>
    <property type="evidence" value="ECO:0007669"/>
    <property type="project" value="UniProtKB-KW"/>
</dbReference>
<dbReference type="CDD" id="cd02440">
    <property type="entry name" value="AdoMet_MTases"/>
    <property type="match status" value="1"/>
</dbReference>
<feature type="domain" description="Methyltransferase small" evidence="3">
    <location>
        <begin position="1"/>
        <end position="67"/>
    </location>
</feature>
<dbReference type="Pfam" id="PF05175">
    <property type="entry name" value="MTS"/>
    <property type="match status" value="1"/>
</dbReference>
<evidence type="ECO:0000313" key="4">
    <source>
        <dbReference type="EMBL" id="ETJ34025.1"/>
    </source>
</evidence>
<dbReference type="InterPro" id="IPR046977">
    <property type="entry name" value="RsmC/RlmG"/>
</dbReference>
<dbReference type="InterPro" id="IPR007848">
    <property type="entry name" value="Small_mtfrase_dom"/>
</dbReference>
<accession>W1XX49</accession>
<reference evidence="4" key="1">
    <citation type="submission" date="2013-12" db="EMBL/GenBank/DDBJ databases">
        <title>A Varibaculum cambriense genome reconstructed from a premature infant gut community with otherwise low bacterial novelty that shifts toward anaerobic metabolism during the third week of life.</title>
        <authorList>
            <person name="Brown C.T."/>
            <person name="Sharon I."/>
            <person name="Thomas B.C."/>
            <person name="Castelle C.J."/>
            <person name="Morowitz M.J."/>
            <person name="Banfield J.F."/>
        </authorList>
    </citation>
    <scope>NUCLEOTIDE SEQUENCE</scope>
</reference>
<gene>
    <name evidence="4" type="ORF">Q604_UNBC11541G0001</name>
</gene>
<dbReference type="PANTHER" id="PTHR47816">
    <property type="entry name" value="RIBOSOMAL RNA SMALL SUBUNIT METHYLTRANSFERASE C"/>
    <property type="match status" value="1"/>
</dbReference>
<feature type="non-terminal residue" evidence="4">
    <location>
        <position position="67"/>
    </location>
</feature>
<keyword evidence="4" id="KW-0689">Ribosomal protein</keyword>
<dbReference type="GO" id="GO:0032259">
    <property type="term" value="P:methylation"/>
    <property type="evidence" value="ECO:0007669"/>
    <property type="project" value="UniProtKB-KW"/>
</dbReference>
<dbReference type="Gene3D" id="3.40.50.150">
    <property type="entry name" value="Vaccinia Virus protein VP39"/>
    <property type="match status" value="1"/>
</dbReference>
<dbReference type="SUPFAM" id="SSF53335">
    <property type="entry name" value="S-adenosyl-L-methionine-dependent methyltransferases"/>
    <property type="match status" value="1"/>
</dbReference>
<sequence length="67" mass="7273">YGPIGLSLVKAYGAQATMVDINNRALDLAQQNAVKNNVQATIFQSNIYEQVEGQFDHVISNPPIRAG</sequence>
<protein>
    <submittedName>
        <fullName evidence="4">Ribosomal protein L11 methyltransferase-like protein</fullName>
    </submittedName>
</protein>
<keyword evidence="4" id="KW-0687">Ribonucleoprotein</keyword>
<dbReference type="InterPro" id="IPR029063">
    <property type="entry name" value="SAM-dependent_MTases_sf"/>
</dbReference>
<dbReference type="GO" id="GO:0008757">
    <property type="term" value="F:S-adenosylmethionine-dependent methyltransferase activity"/>
    <property type="evidence" value="ECO:0007669"/>
    <property type="project" value="InterPro"/>
</dbReference>
<evidence type="ECO:0000256" key="1">
    <source>
        <dbReference type="ARBA" id="ARBA00022603"/>
    </source>
</evidence>
<comment type="caution">
    <text evidence="4">The sequence shown here is derived from an EMBL/GenBank/DDBJ whole genome shotgun (WGS) entry which is preliminary data.</text>
</comment>
<keyword evidence="1 4" id="KW-0489">Methyltransferase</keyword>
<organism evidence="4">
    <name type="scientific">human gut metagenome</name>
    <dbReference type="NCBI Taxonomy" id="408170"/>
    <lineage>
        <taxon>unclassified sequences</taxon>
        <taxon>metagenomes</taxon>
        <taxon>organismal metagenomes</taxon>
    </lineage>
</organism>
<dbReference type="PANTHER" id="PTHR47816:SF4">
    <property type="entry name" value="RIBOSOMAL RNA SMALL SUBUNIT METHYLTRANSFERASE C"/>
    <property type="match status" value="1"/>
</dbReference>
<proteinExistence type="predicted"/>
<feature type="non-terminal residue" evidence="4">
    <location>
        <position position="1"/>
    </location>
</feature>
<evidence type="ECO:0000256" key="2">
    <source>
        <dbReference type="ARBA" id="ARBA00022679"/>
    </source>
</evidence>
<evidence type="ECO:0000259" key="3">
    <source>
        <dbReference type="Pfam" id="PF05175"/>
    </source>
</evidence>
<dbReference type="EMBL" id="AZMM01011541">
    <property type="protein sequence ID" value="ETJ34025.1"/>
    <property type="molecule type" value="Genomic_DNA"/>
</dbReference>
<name>W1XX49_9ZZZZ</name>
<keyword evidence="2 4" id="KW-0808">Transferase</keyword>